<sequence>ISIYRISTRIRLIAAACLLRVNLQFQRTFSLSNNYSTSSSPPYPSYRRSGYNQKAYLRCGDECTNSHSFFCCVNLLSLTLLSLIALSTYIFMRIYRSILMLR</sequence>
<accession>A0A915B8E0</accession>
<keyword evidence="2" id="KW-1185">Reference proteome</keyword>
<keyword evidence="1" id="KW-0472">Membrane</keyword>
<keyword evidence="1" id="KW-1133">Transmembrane helix</keyword>
<reference evidence="3" key="1">
    <citation type="submission" date="2022-11" db="UniProtKB">
        <authorList>
            <consortium name="WormBaseParasite"/>
        </authorList>
    </citation>
    <scope>IDENTIFICATION</scope>
</reference>
<name>A0A915B8E0_PARUN</name>
<evidence type="ECO:0000256" key="1">
    <source>
        <dbReference type="SAM" id="Phobius"/>
    </source>
</evidence>
<evidence type="ECO:0000313" key="2">
    <source>
        <dbReference type="Proteomes" id="UP000887569"/>
    </source>
</evidence>
<dbReference type="Proteomes" id="UP000887569">
    <property type="component" value="Unplaced"/>
</dbReference>
<dbReference type="AlphaFoldDB" id="A0A915B8E0"/>
<protein>
    <submittedName>
        <fullName evidence="3">Uncharacterized protein</fullName>
    </submittedName>
</protein>
<organism evidence="2 3">
    <name type="scientific">Parascaris univalens</name>
    <name type="common">Nematode worm</name>
    <dbReference type="NCBI Taxonomy" id="6257"/>
    <lineage>
        <taxon>Eukaryota</taxon>
        <taxon>Metazoa</taxon>
        <taxon>Ecdysozoa</taxon>
        <taxon>Nematoda</taxon>
        <taxon>Chromadorea</taxon>
        <taxon>Rhabditida</taxon>
        <taxon>Spirurina</taxon>
        <taxon>Ascaridomorpha</taxon>
        <taxon>Ascaridoidea</taxon>
        <taxon>Ascarididae</taxon>
        <taxon>Parascaris</taxon>
    </lineage>
</organism>
<keyword evidence="1" id="KW-0812">Transmembrane</keyword>
<evidence type="ECO:0000313" key="3">
    <source>
        <dbReference type="WBParaSite" id="PgR028_g106_t01"/>
    </source>
</evidence>
<feature type="transmembrane region" description="Helical" evidence="1">
    <location>
        <begin position="67"/>
        <end position="92"/>
    </location>
</feature>
<proteinExistence type="predicted"/>
<dbReference type="WBParaSite" id="PgR028_g106_t01">
    <property type="protein sequence ID" value="PgR028_g106_t01"/>
    <property type="gene ID" value="PgR028_g106"/>
</dbReference>